<comment type="caution">
    <text evidence="2">The sequence shown here is derived from an EMBL/GenBank/DDBJ whole genome shotgun (WGS) entry which is preliminary data.</text>
</comment>
<keyword evidence="3" id="KW-1185">Reference proteome</keyword>
<feature type="compositionally biased region" description="Low complexity" evidence="1">
    <location>
        <begin position="1"/>
        <end position="17"/>
    </location>
</feature>
<evidence type="ECO:0000256" key="1">
    <source>
        <dbReference type="SAM" id="MobiDB-lite"/>
    </source>
</evidence>
<name>A0A8T0HUE7_CERPU</name>
<dbReference type="Proteomes" id="UP000822688">
    <property type="component" value="Chromosome V"/>
</dbReference>
<sequence>MDGRNSSVRRTSGRGSSLYSTPGGYGVPPANTPEFTKTLRLSHTSPHYSAKLVSHPLSKSFPKLLVCTELTPNIHATGAPSASSLLETLAPVYVIHRNSHCGQPFCYFTHGWALFRDENFFKVGYTLVSPVHFQVIQT</sequence>
<evidence type="ECO:0000313" key="3">
    <source>
        <dbReference type="Proteomes" id="UP000822688"/>
    </source>
</evidence>
<reference evidence="2" key="1">
    <citation type="submission" date="2020-06" db="EMBL/GenBank/DDBJ databases">
        <title>WGS assembly of Ceratodon purpureus strain R40.</title>
        <authorList>
            <person name="Carey S.B."/>
            <person name="Jenkins J."/>
            <person name="Shu S."/>
            <person name="Lovell J.T."/>
            <person name="Sreedasyam A."/>
            <person name="Maumus F."/>
            <person name="Tiley G.P."/>
            <person name="Fernandez-Pozo N."/>
            <person name="Barry K."/>
            <person name="Chen C."/>
            <person name="Wang M."/>
            <person name="Lipzen A."/>
            <person name="Daum C."/>
            <person name="Saski C.A."/>
            <person name="Payton A.C."/>
            <person name="Mcbreen J.C."/>
            <person name="Conrad R.E."/>
            <person name="Kollar L.M."/>
            <person name="Olsson S."/>
            <person name="Huttunen S."/>
            <person name="Landis J.B."/>
            <person name="Wickett N.J."/>
            <person name="Johnson M.G."/>
            <person name="Rensing S.A."/>
            <person name="Grimwood J."/>
            <person name="Schmutz J."/>
            <person name="Mcdaniel S.F."/>
        </authorList>
    </citation>
    <scope>NUCLEOTIDE SEQUENCE</scope>
    <source>
        <strain evidence="2">R40</strain>
    </source>
</reference>
<evidence type="ECO:0000313" key="2">
    <source>
        <dbReference type="EMBL" id="KAG0574153.1"/>
    </source>
</evidence>
<gene>
    <name evidence="2" type="ORF">KC19_VG238600</name>
</gene>
<protein>
    <submittedName>
        <fullName evidence="2">Uncharacterized protein</fullName>
    </submittedName>
</protein>
<organism evidence="2 3">
    <name type="scientific">Ceratodon purpureus</name>
    <name type="common">Fire moss</name>
    <name type="synonym">Dicranum purpureum</name>
    <dbReference type="NCBI Taxonomy" id="3225"/>
    <lineage>
        <taxon>Eukaryota</taxon>
        <taxon>Viridiplantae</taxon>
        <taxon>Streptophyta</taxon>
        <taxon>Embryophyta</taxon>
        <taxon>Bryophyta</taxon>
        <taxon>Bryophytina</taxon>
        <taxon>Bryopsida</taxon>
        <taxon>Dicranidae</taxon>
        <taxon>Pseudoditrichales</taxon>
        <taxon>Ditrichaceae</taxon>
        <taxon>Ceratodon</taxon>
    </lineage>
</organism>
<feature type="region of interest" description="Disordered" evidence="1">
    <location>
        <begin position="1"/>
        <end position="25"/>
    </location>
</feature>
<accession>A0A8T0HUE7</accession>
<dbReference type="EMBL" id="CM026426">
    <property type="protein sequence ID" value="KAG0574153.1"/>
    <property type="molecule type" value="Genomic_DNA"/>
</dbReference>
<dbReference type="AlphaFoldDB" id="A0A8T0HUE7"/>
<proteinExistence type="predicted"/>